<dbReference type="AlphaFoldDB" id="A0A4Y6I5R7"/>
<gene>
    <name evidence="3" type="ORF">FIV53_00855</name>
</gene>
<accession>A0A4Y6I5R7</accession>
<dbReference type="Proteomes" id="UP000315201">
    <property type="component" value="Chromosome"/>
</dbReference>
<dbReference type="InterPro" id="IPR035926">
    <property type="entry name" value="NusB-like_sf"/>
</dbReference>
<dbReference type="Pfam" id="PF01029">
    <property type="entry name" value="NusB"/>
    <property type="match status" value="1"/>
</dbReference>
<dbReference type="EMBL" id="CP041147">
    <property type="protein sequence ID" value="QDF64863.1"/>
    <property type="molecule type" value="Genomic_DNA"/>
</dbReference>
<evidence type="ECO:0000259" key="2">
    <source>
        <dbReference type="Pfam" id="PF01029"/>
    </source>
</evidence>
<dbReference type="SUPFAM" id="SSF48013">
    <property type="entry name" value="NusB-like"/>
    <property type="match status" value="1"/>
</dbReference>
<dbReference type="GO" id="GO:0003723">
    <property type="term" value="F:RNA binding"/>
    <property type="evidence" value="ECO:0007669"/>
    <property type="project" value="UniProtKB-KW"/>
</dbReference>
<dbReference type="InterPro" id="IPR006027">
    <property type="entry name" value="NusB_RsmB_TIM44"/>
</dbReference>
<sequence length="160" mass="19129">MHSERAKKSRRQVRIDIINVIYKYELLGKPIDLVEVFNENSDLTQRDLARIKNIKDNYDFFKDTILIKLFNTNWDWKRVSPLLRAILINGVEEFFTLHPKIVINEAIEITKLYFLVDTKEEIDLGWKTNESNYYKFINGILENAYKVLLKMERIDVENDN</sequence>
<proteinExistence type="predicted"/>
<dbReference type="RefSeq" id="WP_208664905.1">
    <property type="nucleotide sequence ID" value="NZ_CP041147.1"/>
</dbReference>
<name>A0A4Y6I5R7_9MOLU</name>
<dbReference type="Gene3D" id="1.10.940.10">
    <property type="entry name" value="NusB-like"/>
    <property type="match status" value="1"/>
</dbReference>
<organism evidence="3 4">
    <name type="scientific">Mycoplasma nasistruthionis</name>
    <dbReference type="NCBI Taxonomy" id="353852"/>
    <lineage>
        <taxon>Bacteria</taxon>
        <taxon>Bacillati</taxon>
        <taxon>Mycoplasmatota</taxon>
        <taxon>Mollicutes</taxon>
        <taxon>Mycoplasmataceae</taxon>
        <taxon>Mycoplasma</taxon>
    </lineage>
</organism>
<reference evidence="3 4" key="1">
    <citation type="submission" date="2019-06" db="EMBL/GenBank/DDBJ databases">
        <title>Mycoplasma nasistruthionis sp. nov. str Ms03.</title>
        <authorList>
            <person name="Botes A."/>
        </authorList>
    </citation>
    <scope>NUCLEOTIDE SEQUENCE [LARGE SCALE GENOMIC DNA]</scope>
    <source>
        <strain evidence="3 4">Ms03</strain>
    </source>
</reference>
<dbReference type="GO" id="GO:0006355">
    <property type="term" value="P:regulation of DNA-templated transcription"/>
    <property type="evidence" value="ECO:0007669"/>
    <property type="project" value="InterPro"/>
</dbReference>
<evidence type="ECO:0000313" key="4">
    <source>
        <dbReference type="Proteomes" id="UP000315201"/>
    </source>
</evidence>
<evidence type="ECO:0000256" key="1">
    <source>
        <dbReference type="ARBA" id="ARBA00022884"/>
    </source>
</evidence>
<feature type="domain" description="NusB/RsmB/TIM44" evidence="2">
    <location>
        <begin position="43"/>
        <end position="145"/>
    </location>
</feature>
<protein>
    <submittedName>
        <fullName evidence="3">Antitermination protein NusB</fullName>
    </submittedName>
</protein>
<evidence type="ECO:0000313" key="3">
    <source>
        <dbReference type="EMBL" id="QDF64863.1"/>
    </source>
</evidence>
<keyword evidence="1" id="KW-0694">RNA-binding</keyword>
<keyword evidence="4" id="KW-1185">Reference proteome</keyword>